<dbReference type="InterPro" id="IPR000795">
    <property type="entry name" value="T_Tr_GTP-bd_dom"/>
</dbReference>
<evidence type="ECO:0000256" key="1">
    <source>
        <dbReference type="SAM" id="MobiDB-lite"/>
    </source>
</evidence>
<feature type="region of interest" description="Disordered" evidence="1">
    <location>
        <begin position="615"/>
        <end position="659"/>
    </location>
</feature>
<dbReference type="GO" id="GO:0003746">
    <property type="term" value="F:translation elongation factor activity"/>
    <property type="evidence" value="ECO:0007669"/>
    <property type="project" value="TreeGrafter"/>
</dbReference>
<dbReference type="GO" id="GO:0003924">
    <property type="term" value="F:GTPase activity"/>
    <property type="evidence" value="ECO:0007669"/>
    <property type="project" value="InterPro"/>
</dbReference>
<dbReference type="Proteomes" id="UP000799439">
    <property type="component" value="Unassembled WGS sequence"/>
</dbReference>
<sequence>MASIFTFEPDIPRVSSPWDKQLELLNRKQKPRYEGVEALHAISRLESEPQEGPVEYKLHLLLRPRRAFSRVERVAHITTGNIARLHTPIEQNHSDAPCQTNSRAMSPMTLQSRQHRLEQLTTQLLWRLQQSSCHHTSSGSNVILPSLPEAHTELTPPPKPGKLIKGLEESQGALYEIGVADDGTFVGLSEDEMLESLNNLSAMAACLGCEVEVLRMVNVGEAEWSEESIIKAVTTSVPRKSKLVVAEALVKPILSADIEPVDDDSQLDQVVDLAGPGLHSITQTADANSSEVKSQLRVSLTGATSCGKSSLLGTLTTSALDNARGKSRLSMLKHRHEITSGLTSSVSQELIGYKETEGGLVEVVNYATENVTSWGDIHSTTHSGRLTMVSDSAGHPRYRRTAVKGLVGWAPHWTILCVPGNEEESLSLSSTPDKSDASDSTIESDLSLAYLGLCLRLHLPLVIVITKLDAASKASLRSTLGNILTLLKDSGRRPVILPAPARTAFEDDSQVLSSKAVSEATKCVSDPAFDPLTTVPIIMTSAVQGTGIEVLHALLYQLPLPALDLVDTSHPSDPLFHIEDVYTKVAETETVIVAGYLRRSHISVGDELFIGPFSLDSEDSEDSDNSRQRRPSAGPTSRSFPGALRITPGDMSARPDQPQQWRRIQVTSIRNLRLPVKTLRADQVGTIAFSARSSDARLGPDPAPPAVRVRKGMVLVRTPGTAAAYVTARFSRDDLGVLAVGSQVVVYIASVRASARVVSASVPESAPPSPTTLRSGWLGEGIASLSLDGVETNGSKDVKIPVAGAVTHEFLLVTLAFEVGREFVEVGAKVLVMPGGGPRVFSGVMGEKGGARLEGFVGCVTDVA</sequence>
<name>A0A9P4MGE2_9PEZI</name>
<gene>
    <name evidence="3" type="ORF">K461DRAFT_288297</name>
</gene>
<dbReference type="EMBL" id="ML996092">
    <property type="protein sequence ID" value="KAF2148859.1"/>
    <property type="molecule type" value="Genomic_DNA"/>
</dbReference>
<keyword evidence="4" id="KW-1185">Reference proteome</keyword>
<protein>
    <recommendedName>
        <fullName evidence="2">Tr-type G domain-containing protein</fullName>
    </recommendedName>
</protein>
<dbReference type="Pfam" id="PF00009">
    <property type="entry name" value="GTP_EFTU"/>
    <property type="match status" value="1"/>
</dbReference>
<evidence type="ECO:0000313" key="3">
    <source>
        <dbReference type="EMBL" id="KAF2148859.1"/>
    </source>
</evidence>
<dbReference type="PANTHER" id="PTHR43721">
    <property type="entry name" value="ELONGATION FACTOR TU-RELATED"/>
    <property type="match status" value="1"/>
</dbReference>
<evidence type="ECO:0000259" key="2">
    <source>
        <dbReference type="Pfam" id="PF00009"/>
    </source>
</evidence>
<dbReference type="InterPro" id="IPR050055">
    <property type="entry name" value="EF-Tu_GTPase"/>
</dbReference>
<evidence type="ECO:0000313" key="4">
    <source>
        <dbReference type="Proteomes" id="UP000799439"/>
    </source>
</evidence>
<accession>A0A9P4MGE2</accession>
<organism evidence="3 4">
    <name type="scientific">Myriangium duriaei CBS 260.36</name>
    <dbReference type="NCBI Taxonomy" id="1168546"/>
    <lineage>
        <taxon>Eukaryota</taxon>
        <taxon>Fungi</taxon>
        <taxon>Dikarya</taxon>
        <taxon>Ascomycota</taxon>
        <taxon>Pezizomycotina</taxon>
        <taxon>Dothideomycetes</taxon>
        <taxon>Dothideomycetidae</taxon>
        <taxon>Myriangiales</taxon>
        <taxon>Myriangiaceae</taxon>
        <taxon>Myriangium</taxon>
    </lineage>
</organism>
<reference evidence="3" key="1">
    <citation type="journal article" date="2020" name="Stud. Mycol.">
        <title>101 Dothideomycetes genomes: a test case for predicting lifestyles and emergence of pathogens.</title>
        <authorList>
            <person name="Haridas S."/>
            <person name="Albert R."/>
            <person name="Binder M."/>
            <person name="Bloem J."/>
            <person name="Labutti K."/>
            <person name="Salamov A."/>
            <person name="Andreopoulos B."/>
            <person name="Baker S."/>
            <person name="Barry K."/>
            <person name="Bills G."/>
            <person name="Bluhm B."/>
            <person name="Cannon C."/>
            <person name="Castanera R."/>
            <person name="Culley D."/>
            <person name="Daum C."/>
            <person name="Ezra D."/>
            <person name="Gonzalez J."/>
            <person name="Henrissat B."/>
            <person name="Kuo A."/>
            <person name="Liang C."/>
            <person name="Lipzen A."/>
            <person name="Lutzoni F."/>
            <person name="Magnuson J."/>
            <person name="Mondo S."/>
            <person name="Nolan M."/>
            <person name="Ohm R."/>
            <person name="Pangilinan J."/>
            <person name="Park H.-J."/>
            <person name="Ramirez L."/>
            <person name="Alfaro M."/>
            <person name="Sun H."/>
            <person name="Tritt A."/>
            <person name="Yoshinaga Y."/>
            <person name="Zwiers L.-H."/>
            <person name="Turgeon B."/>
            <person name="Goodwin S."/>
            <person name="Spatafora J."/>
            <person name="Crous P."/>
            <person name="Grigoriev I."/>
        </authorList>
    </citation>
    <scope>NUCLEOTIDE SEQUENCE</scope>
    <source>
        <strain evidence="3">CBS 260.36</strain>
    </source>
</reference>
<dbReference type="PANTHER" id="PTHR43721:SF30">
    <property type="entry name" value="TR-TYPE G DOMAIN-CONTAINING PROTEIN"/>
    <property type="match status" value="1"/>
</dbReference>
<comment type="caution">
    <text evidence="3">The sequence shown here is derived from an EMBL/GenBank/DDBJ whole genome shotgun (WGS) entry which is preliminary data.</text>
</comment>
<dbReference type="Gene3D" id="3.40.50.300">
    <property type="entry name" value="P-loop containing nucleotide triphosphate hydrolases"/>
    <property type="match status" value="1"/>
</dbReference>
<dbReference type="AlphaFoldDB" id="A0A9P4MGE2"/>
<dbReference type="InterPro" id="IPR027417">
    <property type="entry name" value="P-loop_NTPase"/>
</dbReference>
<proteinExistence type="predicted"/>
<dbReference type="SUPFAM" id="SSF52540">
    <property type="entry name" value="P-loop containing nucleoside triphosphate hydrolases"/>
    <property type="match status" value="1"/>
</dbReference>
<feature type="domain" description="Tr-type G" evidence="2">
    <location>
        <begin position="297"/>
        <end position="556"/>
    </location>
</feature>
<dbReference type="OrthoDB" id="5342685at2759"/>
<dbReference type="GO" id="GO:0005525">
    <property type="term" value="F:GTP binding"/>
    <property type="evidence" value="ECO:0007669"/>
    <property type="project" value="InterPro"/>
</dbReference>